<feature type="region of interest" description="Disordered" evidence="1">
    <location>
        <begin position="406"/>
        <end position="436"/>
    </location>
</feature>
<feature type="compositionally biased region" description="Polar residues" evidence="1">
    <location>
        <begin position="339"/>
        <end position="351"/>
    </location>
</feature>
<dbReference type="Gene3D" id="2.30.30.940">
    <property type="match status" value="1"/>
</dbReference>
<organism evidence="2 3">
    <name type="scientific">Effrenium voratum</name>
    <dbReference type="NCBI Taxonomy" id="2562239"/>
    <lineage>
        <taxon>Eukaryota</taxon>
        <taxon>Sar</taxon>
        <taxon>Alveolata</taxon>
        <taxon>Dinophyceae</taxon>
        <taxon>Suessiales</taxon>
        <taxon>Symbiodiniaceae</taxon>
        <taxon>Effrenium</taxon>
    </lineage>
</organism>
<feature type="region of interest" description="Disordered" evidence="1">
    <location>
        <begin position="1"/>
        <end position="27"/>
    </location>
</feature>
<evidence type="ECO:0000256" key="1">
    <source>
        <dbReference type="SAM" id="MobiDB-lite"/>
    </source>
</evidence>
<dbReference type="InterPro" id="IPR027417">
    <property type="entry name" value="P-loop_NTPase"/>
</dbReference>
<feature type="non-terminal residue" evidence="2">
    <location>
        <position position="1"/>
    </location>
</feature>
<reference evidence="2" key="1">
    <citation type="submission" date="2023-08" db="EMBL/GenBank/DDBJ databases">
        <authorList>
            <person name="Chen Y."/>
            <person name="Shah S."/>
            <person name="Dougan E. K."/>
            <person name="Thang M."/>
            <person name="Chan C."/>
        </authorList>
    </citation>
    <scope>NUCLEOTIDE SEQUENCE</scope>
</reference>
<evidence type="ECO:0000313" key="2">
    <source>
        <dbReference type="EMBL" id="CAJ1390825.1"/>
    </source>
</evidence>
<evidence type="ECO:0008006" key="4">
    <source>
        <dbReference type="Google" id="ProtNLM"/>
    </source>
</evidence>
<accession>A0AA36IQ44</accession>
<dbReference type="SUPFAM" id="SSF52540">
    <property type="entry name" value="P-loop containing nucleoside triphosphate hydrolases"/>
    <property type="match status" value="2"/>
</dbReference>
<gene>
    <name evidence="2" type="ORF">EVOR1521_LOCUS16136</name>
</gene>
<feature type="compositionally biased region" description="Basic residues" evidence="1">
    <location>
        <begin position="1"/>
        <end position="13"/>
    </location>
</feature>
<feature type="region of interest" description="Disordered" evidence="1">
    <location>
        <begin position="1505"/>
        <end position="1568"/>
    </location>
</feature>
<comment type="caution">
    <text evidence="2">The sequence shown here is derived from an EMBL/GenBank/DDBJ whole genome shotgun (WGS) entry which is preliminary data.</text>
</comment>
<keyword evidence="3" id="KW-1185">Reference proteome</keyword>
<dbReference type="Pfam" id="PF13604">
    <property type="entry name" value="AAA_30"/>
    <property type="match status" value="1"/>
</dbReference>
<feature type="compositionally biased region" description="Polar residues" evidence="1">
    <location>
        <begin position="1554"/>
        <end position="1568"/>
    </location>
</feature>
<protein>
    <recommendedName>
        <fullName evidence="4">ATP-dependent DNA helicase</fullName>
    </recommendedName>
</protein>
<dbReference type="Gene3D" id="3.40.50.300">
    <property type="entry name" value="P-loop containing nucleotide triphosphate hydrolases"/>
    <property type="match status" value="2"/>
</dbReference>
<dbReference type="Proteomes" id="UP001178507">
    <property type="component" value="Unassembled WGS sequence"/>
</dbReference>
<sequence>LQQRRPPPKHLCKLPRQPAQEAQLQPRQQLRNVCRPKLCSSSPSGASAFSMARSAGSFEAEAQASEAAFALRSQRRTPSSEKSPLWDCFQVGQRDARGNWVPAGSNQRAKDVFLFRAGNMQHHCVEDRQVLKDYDQVWAWVLSDVVKYTKPVPWTPPRGAVIFANIPEAASPELLWEPEKYDFAPGALLGHMRLPPRRRSELDTTGPSCWEEEIRTVPPDGLCMVHCYLAALDAGTWQRKARSPLGFLQDGEEERAAVGAAQSLLRRIAQRVRVKGFEEQAVFLEGGGHPGDEELQHYAEEFGCSILVTPTHAEACPAFTGAGLLDVVAAASPEHAGSTRESLPNKLSQTEADAEAGPHTAKAEEGHVAKSQRLRCSRSFVTKAQRSADVSKAAENLWRSEHRRAARVPRQQLPWPWSSSPQQPQQPSPPKKRPASSVIFQHEPPAKRWAAWGAWSFCPDCGRRRPDGKFVLDKPLQPKAVCRKCPAGCDFAPENLSEDLAANERGEGQTQRPPKRPYVTPDTCHWPEEILQLTEAECRSLSIVTLKVQHSQQRGGGAPTQNWKKTGVCTVHWKKSDIEAQLTQNARLAFNWLRTHNPTYAAFLRRRRFLLATPTEARADNWHVLRTAELLLRTPGVEVAARPWLYPTAAHADTDLKMRLRQLGQIGEQQKPSLKASWQREQDKLRDVCRQQGLPNLYLTISPAEWKFPHHEGVLGWRKVSNSLSGGQATMTLHMRHVIEELLSTNLLQKGGPFQESGSGFKNAAFQERYALGVEEVYEYEIRWEFQGRGTLHAHILAWAKFRDGVDLRSLTGRSKQPGSQSALLQHLESTFNASVDVQCGDGHTALLLYVAGYVTKASDSLTFKLKDYRQVDDTNWRQTYRLLYKKAPLLPEMTLEFACLPLLECSFRSDTIYAPAPRTADTAGAVDQPAPNNSRALYEAYLKHQQSLPNLLRSSTKGAAESFLSWARKFTVVKTRAADGSAQFAAKARGGRGRGSNKQLCSLGVRFPYEMLGAKYLQAALNHPRYKGDVCKLAEEIDADLKLRGKGLNQRVTVKRRLQALALLLDNTGARGLQIPASAWDARRAEGFPARAWSPKQTEMLEAEAHSRMLLVTGRGEPGSGKTEAVIGCALEAAGKGERVLIACPIGALVDTCRQKLPPNDHIVIETVHASRITRKADEVPPGRLRHFDLIIYDEISQIEGAVWEQVRTSLVELNPHPFVCFVGDFQQLQPTTGDVSMQSTLTAMSEAGTLRHIQLQQHEFARSTDPQLLDFLRVVRAQQPSRDSLQSFFGARRLAPNNSKLRPESAVEVVKASMAFEERTEKTFTFLTVTNKAALKLNHTRCLLQFGARPEVQSPEYHAMPGDPDYGGRVLVLPGLRICLTRNIDKDRGFVNGALAEVEHVLAKNVFVAKTPKGVRLLVHPVRQDGHYFMPFTYGYAMTMRRAQGSTLEGVGLWFDHKYPPERGYGYVGASRVRQAEDLYLVGKVRQTDWLPVGVEMEGERLRCGAESEDTPSASSSAAGSEDQGETGSSNEEDLGAESETPPDSPSEDQGDSNNSSAAEDQASSA</sequence>
<feature type="region of interest" description="Disordered" evidence="1">
    <location>
        <begin position="335"/>
        <end position="370"/>
    </location>
</feature>
<name>A0AA36IQ44_9DINO</name>
<proteinExistence type="predicted"/>
<evidence type="ECO:0000313" key="3">
    <source>
        <dbReference type="Proteomes" id="UP001178507"/>
    </source>
</evidence>
<feature type="compositionally biased region" description="Low complexity" evidence="1">
    <location>
        <begin position="409"/>
        <end position="423"/>
    </location>
</feature>
<dbReference type="EMBL" id="CAUJNA010002149">
    <property type="protein sequence ID" value="CAJ1390825.1"/>
    <property type="molecule type" value="Genomic_DNA"/>
</dbReference>